<comment type="similarity">
    <text evidence="2">Belongs to the major facilitator superfamily.</text>
</comment>
<proteinExistence type="inferred from homology"/>
<feature type="transmembrane region" description="Helical" evidence="8">
    <location>
        <begin position="132"/>
        <end position="155"/>
    </location>
</feature>
<evidence type="ECO:0000256" key="6">
    <source>
        <dbReference type="ARBA" id="ARBA00022989"/>
    </source>
</evidence>
<dbReference type="PANTHER" id="PTHR43271:SF1">
    <property type="entry name" value="INNER MEMBRANE TRANSPORT PROTEIN YNFM"/>
    <property type="match status" value="1"/>
</dbReference>
<sequence>MIELGSPRYRLTAFALAFGSFLIFCNLYLFQPMLPVFAAEDGISETRANWLLAASTLGLSFSLVPWAVLSERIGRRPVMLVSLWMLPVIGLIIASTSSFWVIVGLRASVGIALGGFAAVAVAYMAEEFSPEALAIAVGSYISANSLGGISGRVLGGMMTDWWGWHGAVMAMAVFSLLGVAIVSKLLPRQRYFSPGNTSLLTHSRGVLTHLRTPKLWLAMLIGGVNFALFVNLFSVMAFRLVAAPYQLPVSLVSSVFVCYLAGTVTSRLSGRWVLHFGAIKGMAFGTCVAMLGVVVTLSSQVLWMVVGLLIVSGGAFFTHSLAYGWVSRHAAHGKATATALYLVHYYVGGSLGGFYLIAAWQHYAWPGVVIAAFVLITLLLGLVLGLSRVMHRCRKSQRQAPVVTS</sequence>
<accession>A0AA47LPT6</accession>
<dbReference type="GO" id="GO:0005886">
    <property type="term" value="C:plasma membrane"/>
    <property type="evidence" value="ECO:0007669"/>
    <property type="project" value="UniProtKB-SubCell"/>
</dbReference>
<feature type="domain" description="Major facilitator superfamily (MFS) profile" evidence="9">
    <location>
        <begin position="12"/>
        <end position="389"/>
    </location>
</feature>
<feature type="transmembrane region" description="Helical" evidence="8">
    <location>
        <begin position="81"/>
        <end position="101"/>
    </location>
</feature>
<dbReference type="PANTHER" id="PTHR43271">
    <property type="entry name" value="BLL2771 PROTEIN"/>
    <property type="match status" value="1"/>
</dbReference>
<evidence type="ECO:0000256" key="2">
    <source>
        <dbReference type="ARBA" id="ARBA00008335"/>
    </source>
</evidence>
<dbReference type="Gene3D" id="1.20.1250.20">
    <property type="entry name" value="MFS general substrate transporter like domains"/>
    <property type="match status" value="1"/>
</dbReference>
<feature type="transmembrane region" description="Helical" evidence="8">
    <location>
        <begin position="107"/>
        <end position="125"/>
    </location>
</feature>
<feature type="transmembrane region" description="Helical" evidence="8">
    <location>
        <begin position="243"/>
        <end position="261"/>
    </location>
</feature>
<feature type="transmembrane region" description="Helical" evidence="8">
    <location>
        <begin position="273"/>
        <end position="295"/>
    </location>
</feature>
<feature type="transmembrane region" description="Helical" evidence="8">
    <location>
        <begin position="215"/>
        <end position="237"/>
    </location>
</feature>
<reference evidence="10" key="1">
    <citation type="submission" date="2022-09" db="EMBL/GenBank/DDBJ databases">
        <authorList>
            <person name="Li Z.-J."/>
        </authorList>
    </citation>
    <scope>NUCLEOTIDE SEQUENCE</scope>
    <source>
        <strain evidence="10">TGB11</strain>
    </source>
</reference>
<comment type="subcellular location">
    <subcellularLocation>
        <location evidence="1">Cell membrane</location>
        <topology evidence="1">Multi-pass membrane protein</topology>
    </subcellularLocation>
</comment>
<feature type="transmembrane region" description="Helical" evidence="8">
    <location>
        <begin position="338"/>
        <end position="357"/>
    </location>
</feature>
<dbReference type="GO" id="GO:0022857">
    <property type="term" value="F:transmembrane transporter activity"/>
    <property type="evidence" value="ECO:0007669"/>
    <property type="project" value="InterPro"/>
</dbReference>
<dbReference type="AlphaFoldDB" id="A0AA47LPT6"/>
<evidence type="ECO:0000256" key="5">
    <source>
        <dbReference type="ARBA" id="ARBA00022692"/>
    </source>
</evidence>
<feature type="transmembrane region" description="Helical" evidence="8">
    <location>
        <begin position="301"/>
        <end position="326"/>
    </location>
</feature>
<keyword evidence="5 8" id="KW-0812">Transmembrane</keyword>
<dbReference type="InterPro" id="IPR036259">
    <property type="entry name" value="MFS_trans_sf"/>
</dbReference>
<dbReference type="RefSeq" id="WP_269578327.1">
    <property type="nucleotide sequence ID" value="NZ_CP114588.1"/>
</dbReference>
<dbReference type="SUPFAM" id="SSF103473">
    <property type="entry name" value="MFS general substrate transporter"/>
    <property type="match status" value="1"/>
</dbReference>
<organism evidence="10 11">
    <name type="scientific">Salinivibrio kushneri</name>
    <dbReference type="NCBI Taxonomy" id="1908198"/>
    <lineage>
        <taxon>Bacteria</taxon>
        <taxon>Pseudomonadati</taxon>
        <taxon>Pseudomonadota</taxon>
        <taxon>Gammaproteobacteria</taxon>
        <taxon>Vibrionales</taxon>
        <taxon>Vibrionaceae</taxon>
        <taxon>Salinivibrio</taxon>
    </lineage>
</organism>
<dbReference type="CDD" id="cd17324">
    <property type="entry name" value="MFS_NepI_like"/>
    <property type="match status" value="1"/>
</dbReference>
<feature type="transmembrane region" description="Helical" evidence="8">
    <location>
        <begin position="161"/>
        <end position="182"/>
    </location>
</feature>
<keyword evidence="3" id="KW-0813">Transport</keyword>
<evidence type="ECO:0000256" key="4">
    <source>
        <dbReference type="ARBA" id="ARBA00022475"/>
    </source>
</evidence>
<feature type="transmembrane region" description="Helical" evidence="8">
    <location>
        <begin position="363"/>
        <end position="386"/>
    </location>
</feature>
<keyword evidence="7 8" id="KW-0472">Membrane</keyword>
<evidence type="ECO:0000313" key="10">
    <source>
        <dbReference type="EMBL" id="WBA07713.1"/>
    </source>
</evidence>
<dbReference type="Proteomes" id="UP001164748">
    <property type="component" value="Chromosome"/>
</dbReference>
<dbReference type="InterPro" id="IPR011701">
    <property type="entry name" value="MFS"/>
</dbReference>
<dbReference type="PROSITE" id="PS50850">
    <property type="entry name" value="MFS"/>
    <property type="match status" value="1"/>
</dbReference>
<feature type="transmembrane region" description="Helical" evidence="8">
    <location>
        <begin position="50"/>
        <end position="69"/>
    </location>
</feature>
<keyword evidence="4" id="KW-1003">Cell membrane</keyword>
<protein>
    <submittedName>
        <fullName evidence="10">MFS transporter</fullName>
    </submittedName>
</protein>
<evidence type="ECO:0000259" key="9">
    <source>
        <dbReference type="PROSITE" id="PS50850"/>
    </source>
</evidence>
<keyword evidence="6 8" id="KW-1133">Transmembrane helix</keyword>
<evidence type="ECO:0000313" key="11">
    <source>
        <dbReference type="Proteomes" id="UP001164748"/>
    </source>
</evidence>
<name>A0AA47LPT6_9GAMM</name>
<evidence type="ECO:0000256" key="1">
    <source>
        <dbReference type="ARBA" id="ARBA00004651"/>
    </source>
</evidence>
<evidence type="ECO:0000256" key="7">
    <source>
        <dbReference type="ARBA" id="ARBA00023136"/>
    </source>
</evidence>
<dbReference type="Pfam" id="PF07690">
    <property type="entry name" value="MFS_1"/>
    <property type="match status" value="1"/>
</dbReference>
<evidence type="ECO:0000256" key="3">
    <source>
        <dbReference type="ARBA" id="ARBA00022448"/>
    </source>
</evidence>
<dbReference type="InterPro" id="IPR020846">
    <property type="entry name" value="MFS_dom"/>
</dbReference>
<dbReference type="EMBL" id="CP114588">
    <property type="protein sequence ID" value="WBA07713.1"/>
    <property type="molecule type" value="Genomic_DNA"/>
</dbReference>
<gene>
    <name evidence="10" type="ORF">N8M53_07510</name>
</gene>
<evidence type="ECO:0000256" key="8">
    <source>
        <dbReference type="SAM" id="Phobius"/>
    </source>
</evidence>
<feature type="transmembrane region" description="Helical" evidence="8">
    <location>
        <begin position="12"/>
        <end position="30"/>
    </location>
</feature>